<proteinExistence type="predicted"/>
<keyword evidence="4" id="KW-1185">Reference proteome</keyword>
<name>A0A1M5G6K1_9BACT</name>
<gene>
    <name evidence="3" type="ORF">SAMN05444362_11371</name>
</gene>
<dbReference type="Pfam" id="PF12704">
    <property type="entry name" value="MacB_PCD"/>
    <property type="match status" value="1"/>
</dbReference>
<accession>A0A1M5G6K1</accession>
<evidence type="ECO:0000256" key="1">
    <source>
        <dbReference type="SAM" id="Phobius"/>
    </source>
</evidence>
<sequence>MLKLFIRNFVKQKTVGILNISSLSLGIMVSVIVGLWTIQSFSFDNFHTNGNRIYRSITQVKVNGVENLYPSIFKPYGEEAIAKYPDIEAMCRVVINYNNEEVWVGNQIYPDSKTLIADNNFFTVFTFPIIEGDNAASVIDSPDKVVISEKAAKRLFPGENAIGKTI</sequence>
<dbReference type="AlphaFoldDB" id="A0A1M5G6K1"/>
<dbReference type="EMBL" id="FQUC01000013">
    <property type="protein sequence ID" value="SHF99346.1"/>
    <property type="molecule type" value="Genomic_DNA"/>
</dbReference>
<dbReference type="Proteomes" id="UP000184480">
    <property type="component" value="Unassembled WGS sequence"/>
</dbReference>
<evidence type="ECO:0000259" key="2">
    <source>
        <dbReference type="Pfam" id="PF12704"/>
    </source>
</evidence>
<keyword evidence="1" id="KW-0812">Transmembrane</keyword>
<feature type="transmembrane region" description="Helical" evidence="1">
    <location>
        <begin position="20"/>
        <end position="38"/>
    </location>
</feature>
<evidence type="ECO:0000313" key="4">
    <source>
        <dbReference type="Proteomes" id="UP000184480"/>
    </source>
</evidence>
<dbReference type="InterPro" id="IPR025857">
    <property type="entry name" value="MacB_PCD"/>
</dbReference>
<protein>
    <submittedName>
        <fullName evidence="3">MacB-like core domain-containing protein</fullName>
    </submittedName>
</protein>
<organism evidence="3 4">
    <name type="scientific">Dysgonomonas macrotermitis</name>
    <dbReference type="NCBI Taxonomy" id="1346286"/>
    <lineage>
        <taxon>Bacteria</taxon>
        <taxon>Pseudomonadati</taxon>
        <taxon>Bacteroidota</taxon>
        <taxon>Bacteroidia</taxon>
        <taxon>Bacteroidales</taxon>
        <taxon>Dysgonomonadaceae</taxon>
        <taxon>Dysgonomonas</taxon>
    </lineage>
</organism>
<dbReference type="RefSeq" id="WP_062181209.1">
    <property type="nucleotide sequence ID" value="NZ_BBXL01000012.1"/>
</dbReference>
<reference evidence="4" key="1">
    <citation type="submission" date="2016-11" db="EMBL/GenBank/DDBJ databases">
        <authorList>
            <person name="Varghese N."/>
            <person name="Submissions S."/>
        </authorList>
    </citation>
    <scope>NUCLEOTIDE SEQUENCE [LARGE SCALE GENOMIC DNA]</scope>
    <source>
        <strain evidence="4">DSM 27370</strain>
    </source>
</reference>
<keyword evidence="1" id="KW-1133">Transmembrane helix</keyword>
<keyword evidence="1" id="KW-0472">Membrane</keyword>
<feature type="domain" description="MacB-like periplasmic core" evidence="2">
    <location>
        <begin position="17"/>
        <end position="166"/>
    </location>
</feature>
<dbReference type="OrthoDB" id="973461at2"/>
<evidence type="ECO:0000313" key="3">
    <source>
        <dbReference type="EMBL" id="SHF99346.1"/>
    </source>
</evidence>
<dbReference type="STRING" id="1346286.SAMN05444362_11371"/>